<organism evidence="2 3">
    <name type="scientific">Patella caerulea</name>
    <name type="common">Rayed Mediterranean limpet</name>
    <dbReference type="NCBI Taxonomy" id="87958"/>
    <lineage>
        <taxon>Eukaryota</taxon>
        <taxon>Metazoa</taxon>
        <taxon>Spiralia</taxon>
        <taxon>Lophotrochozoa</taxon>
        <taxon>Mollusca</taxon>
        <taxon>Gastropoda</taxon>
        <taxon>Patellogastropoda</taxon>
        <taxon>Patelloidea</taxon>
        <taxon>Patellidae</taxon>
        <taxon>Patella</taxon>
    </lineage>
</organism>
<feature type="region of interest" description="Disordered" evidence="1">
    <location>
        <begin position="1"/>
        <end position="34"/>
    </location>
</feature>
<reference evidence="2 3" key="1">
    <citation type="submission" date="2024-01" db="EMBL/GenBank/DDBJ databases">
        <title>The genome of the rayed Mediterranean limpet Patella caerulea (Linnaeus, 1758).</title>
        <authorList>
            <person name="Anh-Thu Weber A."/>
            <person name="Halstead-Nussloch G."/>
        </authorList>
    </citation>
    <scope>NUCLEOTIDE SEQUENCE [LARGE SCALE GENOMIC DNA]</scope>
    <source>
        <strain evidence="2">AATW-2023a</strain>
        <tissue evidence="2">Whole specimen</tissue>
    </source>
</reference>
<dbReference type="EMBL" id="JAZGQO010000003">
    <property type="protein sequence ID" value="KAK6188677.1"/>
    <property type="molecule type" value="Genomic_DNA"/>
</dbReference>
<sequence>MSSKSGDKIENPKGPLTRSSTSQSKADFDSSEGVADKACVLDAIEQLKTEVKNVISKDDMEKIMNDISECVVVKIRTEANKDKREGCGTTTKL</sequence>
<name>A0AAN8K3R7_PATCE</name>
<evidence type="ECO:0000256" key="1">
    <source>
        <dbReference type="SAM" id="MobiDB-lite"/>
    </source>
</evidence>
<evidence type="ECO:0000313" key="3">
    <source>
        <dbReference type="Proteomes" id="UP001347796"/>
    </source>
</evidence>
<evidence type="ECO:0000313" key="2">
    <source>
        <dbReference type="EMBL" id="KAK6188677.1"/>
    </source>
</evidence>
<dbReference type="AlphaFoldDB" id="A0AAN8K3R7"/>
<keyword evidence="3" id="KW-1185">Reference proteome</keyword>
<accession>A0AAN8K3R7</accession>
<dbReference type="Proteomes" id="UP001347796">
    <property type="component" value="Unassembled WGS sequence"/>
</dbReference>
<gene>
    <name evidence="2" type="ORF">SNE40_004808</name>
</gene>
<comment type="caution">
    <text evidence="2">The sequence shown here is derived from an EMBL/GenBank/DDBJ whole genome shotgun (WGS) entry which is preliminary data.</text>
</comment>
<feature type="compositionally biased region" description="Basic and acidic residues" evidence="1">
    <location>
        <begin position="1"/>
        <end position="11"/>
    </location>
</feature>
<protein>
    <submittedName>
        <fullName evidence="2">Uncharacterized protein</fullName>
    </submittedName>
</protein>
<proteinExistence type="predicted"/>